<dbReference type="EMBL" id="KN847384">
    <property type="protein sequence ID" value="KIW35987.1"/>
    <property type="molecule type" value="Genomic_DNA"/>
</dbReference>
<dbReference type="Proteomes" id="UP000053342">
    <property type="component" value="Unassembled WGS sequence"/>
</dbReference>
<keyword evidence="3" id="KW-1185">Reference proteome</keyword>
<dbReference type="RefSeq" id="XP_016256203.1">
    <property type="nucleotide sequence ID" value="XM_016413419.1"/>
</dbReference>
<reference evidence="2 3" key="1">
    <citation type="submission" date="2015-01" db="EMBL/GenBank/DDBJ databases">
        <title>The Genome Sequence of Exophiala oligosperma CBS72588.</title>
        <authorList>
            <consortium name="The Broad Institute Genomics Platform"/>
            <person name="Cuomo C."/>
            <person name="de Hoog S."/>
            <person name="Gorbushina A."/>
            <person name="Stielow B."/>
            <person name="Teixiera M."/>
            <person name="Abouelleil A."/>
            <person name="Chapman S.B."/>
            <person name="Priest M."/>
            <person name="Young S.K."/>
            <person name="Wortman J."/>
            <person name="Nusbaum C."/>
            <person name="Birren B."/>
        </authorList>
    </citation>
    <scope>NUCLEOTIDE SEQUENCE [LARGE SCALE GENOMIC DNA]</scope>
    <source>
        <strain evidence="2 3">CBS 72588</strain>
    </source>
</reference>
<accession>A0A0D2BET5</accession>
<feature type="region of interest" description="Disordered" evidence="1">
    <location>
        <begin position="1"/>
        <end position="30"/>
    </location>
</feature>
<gene>
    <name evidence="2" type="ORF">PV06_11707</name>
</gene>
<dbReference type="VEuPathDB" id="FungiDB:PV06_11707"/>
<feature type="compositionally biased region" description="Polar residues" evidence="1">
    <location>
        <begin position="1"/>
        <end position="13"/>
    </location>
</feature>
<evidence type="ECO:0000256" key="1">
    <source>
        <dbReference type="SAM" id="MobiDB-lite"/>
    </source>
</evidence>
<sequence length="251" mass="28742">MSVQPSVTSQSESHPGDEMPVPPPYEQENQVPPLAGIEEQCCNFGLNCESYFMSTQVLMDVKLFFGTQNSQNQVSWTQYGTGFRISVANEMYTKHAFMSQLIGCMKSRYSAHSEMEKFSNLTFELSARESDIDNETIFDVTWFGETHPECVLRHYGFQANNPTSDGQWDGELGPHVWQIAVFAHESSESSPWGLKSHLQPGKALQSFTLKRSSKRRNDRLAQRLYRILRANTRMFKGKLRHPRGFRNLSRS</sequence>
<proteinExistence type="predicted"/>
<dbReference type="GeneID" id="27363781"/>
<dbReference type="HOGENOM" id="CLU_1133599_0_0_1"/>
<dbReference type="AlphaFoldDB" id="A0A0D2BET5"/>
<evidence type="ECO:0000313" key="3">
    <source>
        <dbReference type="Proteomes" id="UP000053342"/>
    </source>
</evidence>
<protein>
    <submittedName>
        <fullName evidence="2">Uncharacterized protein</fullName>
    </submittedName>
</protein>
<name>A0A0D2BET5_9EURO</name>
<organism evidence="2 3">
    <name type="scientific">Exophiala oligosperma</name>
    <dbReference type="NCBI Taxonomy" id="215243"/>
    <lineage>
        <taxon>Eukaryota</taxon>
        <taxon>Fungi</taxon>
        <taxon>Dikarya</taxon>
        <taxon>Ascomycota</taxon>
        <taxon>Pezizomycotina</taxon>
        <taxon>Eurotiomycetes</taxon>
        <taxon>Chaetothyriomycetidae</taxon>
        <taxon>Chaetothyriales</taxon>
        <taxon>Herpotrichiellaceae</taxon>
        <taxon>Exophiala</taxon>
    </lineage>
</organism>
<evidence type="ECO:0000313" key="2">
    <source>
        <dbReference type="EMBL" id="KIW35987.1"/>
    </source>
</evidence>